<dbReference type="EMBL" id="HBIP01004497">
    <property type="protein sequence ID" value="CAE0487116.1"/>
    <property type="molecule type" value="Transcribed_RNA"/>
</dbReference>
<comment type="similarity">
    <text evidence="1">Belongs to the TIP41 family.</text>
</comment>
<evidence type="ECO:0000256" key="1">
    <source>
        <dbReference type="ARBA" id="ARBA00006658"/>
    </source>
</evidence>
<dbReference type="InterPro" id="IPR051330">
    <property type="entry name" value="Phosphatase_reg/MetRdx"/>
</dbReference>
<accession>A0A7S3QMA8</accession>
<evidence type="ECO:0008006" key="4">
    <source>
        <dbReference type="Google" id="ProtNLM"/>
    </source>
</evidence>
<dbReference type="AlphaFoldDB" id="A0A7S3QMA8"/>
<dbReference type="PANTHER" id="PTHR21021:SF16">
    <property type="entry name" value="TIP41-LIKE PROTEIN"/>
    <property type="match status" value="1"/>
</dbReference>
<sequence length="348" mass="38423">MSGVIRPHSVRADGITINGWRIQVQKGPIISDKDSDHFRDAIEVDAEGRLVEGSKGIISLPEMLFNTSGVSLAHEPSGVAITFTAMDALRGWRQEDLPPLQVKVAHAWQKARLAEIQAQNAVRLEYDWTYTTPYSGTVLPSAAVAHTPVVDSLKEGSLATPAVRVPLDEGVAEGQEADPGTSAASTLQGSHAQQQHGDSKRELPVWEETSETIDRALLMEREPILFFDEAVLYESDLDDNGVSQCSIKLRVMPRAWLVLLRFFLRVDGSLVRLRETRLFCRHDLPDSNGVVVREKKQMEGTFEELRKQGAPDQSSGAYADVDTTSQMFQAVAPIGLKCMQLHKLVLKT</sequence>
<gene>
    <name evidence="3" type="ORF">DTER00134_LOCUS2161</name>
</gene>
<dbReference type="PANTHER" id="PTHR21021">
    <property type="entry name" value="GAF/PUTATIVE CYTOSKELETAL PROTEIN"/>
    <property type="match status" value="1"/>
</dbReference>
<feature type="compositionally biased region" description="Polar residues" evidence="2">
    <location>
        <begin position="182"/>
        <end position="196"/>
    </location>
</feature>
<evidence type="ECO:0000256" key="2">
    <source>
        <dbReference type="SAM" id="MobiDB-lite"/>
    </source>
</evidence>
<dbReference type="InterPro" id="IPR007303">
    <property type="entry name" value="TIP41-like"/>
</dbReference>
<protein>
    <recommendedName>
        <fullName evidence="4">TIP41-like protein</fullName>
    </recommendedName>
</protein>
<dbReference type="GO" id="GO:0005829">
    <property type="term" value="C:cytosol"/>
    <property type="evidence" value="ECO:0007669"/>
    <property type="project" value="TreeGrafter"/>
</dbReference>
<dbReference type="Pfam" id="PF04176">
    <property type="entry name" value="TIP41"/>
    <property type="match status" value="1"/>
</dbReference>
<name>A0A7S3QMA8_DUNTE</name>
<proteinExistence type="inferred from homology"/>
<reference evidence="3" key="1">
    <citation type="submission" date="2021-01" db="EMBL/GenBank/DDBJ databases">
        <authorList>
            <person name="Corre E."/>
            <person name="Pelletier E."/>
            <person name="Niang G."/>
            <person name="Scheremetjew M."/>
            <person name="Finn R."/>
            <person name="Kale V."/>
            <person name="Holt S."/>
            <person name="Cochrane G."/>
            <person name="Meng A."/>
            <person name="Brown T."/>
            <person name="Cohen L."/>
        </authorList>
    </citation>
    <scope>NUCLEOTIDE SEQUENCE</scope>
    <source>
        <strain evidence="3">CCMP1320</strain>
    </source>
</reference>
<evidence type="ECO:0000313" key="3">
    <source>
        <dbReference type="EMBL" id="CAE0487116.1"/>
    </source>
</evidence>
<feature type="region of interest" description="Disordered" evidence="2">
    <location>
        <begin position="172"/>
        <end position="205"/>
    </location>
</feature>
<organism evidence="3">
    <name type="scientific">Dunaliella tertiolecta</name>
    <name type="common">Green alga</name>
    <dbReference type="NCBI Taxonomy" id="3047"/>
    <lineage>
        <taxon>Eukaryota</taxon>
        <taxon>Viridiplantae</taxon>
        <taxon>Chlorophyta</taxon>
        <taxon>core chlorophytes</taxon>
        <taxon>Chlorophyceae</taxon>
        <taxon>CS clade</taxon>
        <taxon>Chlamydomonadales</taxon>
        <taxon>Dunaliellaceae</taxon>
        <taxon>Dunaliella</taxon>
    </lineage>
</organism>
<dbReference type="GO" id="GO:0031929">
    <property type="term" value="P:TOR signaling"/>
    <property type="evidence" value="ECO:0007669"/>
    <property type="project" value="TreeGrafter"/>
</dbReference>